<dbReference type="GO" id="GO:0042110">
    <property type="term" value="P:T cell activation"/>
    <property type="evidence" value="ECO:0007669"/>
    <property type="project" value="UniProtKB-ARBA"/>
</dbReference>
<comment type="similarity">
    <text evidence="2">Belongs to the immunoglobulin superfamily. BTN/MOG family.</text>
</comment>
<evidence type="ECO:0000256" key="2">
    <source>
        <dbReference type="ARBA" id="ARBA00007591"/>
    </source>
</evidence>
<dbReference type="PROSITE" id="PS50835">
    <property type="entry name" value="IG_LIKE"/>
    <property type="match status" value="2"/>
</dbReference>
<dbReference type="Gene3D" id="2.60.40.10">
    <property type="entry name" value="Immunoglobulins"/>
    <property type="match status" value="2"/>
</dbReference>
<organism evidence="15 16">
    <name type="scientific">Albula goreensis</name>
    <dbReference type="NCBI Taxonomy" id="1534307"/>
    <lineage>
        <taxon>Eukaryota</taxon>
        <taxon>Metazoa</taxon>
        <taxon>Chordata</taxon>
        <taxon>Craniata</taxon>
        <taxon>Vertebrata</taxon>
        <taxon>Euteleostomi</taxon>
        <taxon>Actinopterygii</taxon>
        <taxon>Neopterygii</taxon>
        <taxon>Teleostei</taxon>
        <taxon>Albuliformes</taxon>
        <taxon>Albulidae</taxon>
        <taxon>Albula</taxon>
    </lineage>
</organism>
<dbReference type="InterPro" id="IPR013320">
    <property type="entry name" value="ConA-like_dom_sf"/>
</dbReference>
<protein>
    <recommendedName>
        <fullName evidence="17">Butyrophilin subfamily 1 member A1-like</fullName>
    </recommendedName>
</protein>
<evidence type="ECO:0000256" key="12">
    <source>
        <dbReference type="SAM" id="SignalP"/>
    </source>
</evidence>
<dbReference type="InterPro" id="IPR003599">
    <property type="entry name" value="Ig_sub"/>
</dbReference>
<name>A0A8T3D1D1_9TELE</name>
<dbReference type="SMART" id="SM00409">
    <property type="entry name" value="IG"/>
    <property type="match status" value="1"/>
</dbReference>
<comment type="subcellular location">
    <subcellularLocation>
        <location evidence="1">Membrane</location>
        <topology evidence="1">Single-pass type I membrane protein</topology>
    </subcellularLocation>
</comment>
<dbReference type="Pfam" id="PF00622">
    <property type="entry name" value="SPRY"/>
    <property type="match status" value="1"/>
</dbReference>
<dbReference type="InterPro" id="IPR003877">
    <property type="entry name" value="SPRY_dom"/>
</dbReference>
<dbReference type="SMART" id="SM00589">
    <property type="entry name" value="PRY"/>
    <property type="match status" value="1"/>
</dbReference>
<dbReference type="InterPro" id="IPR006574">
    <property type="entry name" value="PRY"/>
</dbReference>
<feature type="chain" id="PRO_5035813249" description="Butyrophilin subfamily 1 member A1-like" evidence="12">
    <location>
        <begin position="25"/>
        <end position="489"/>
    </location>
</feature>
<keyword evidence="5 11" id="KW-1133">Transmembrane helix</keyword>
<evidence type="ECO:0000256" key="1">
    <source>
        <dbReference type="ARBA" id="ARBA00004479"/>
    </source>
</evidence>
<feature type="domain" description="B30.2/SPRY" evidence="13">
    <location>
        <begin position="285"/>
        <end position="480"/>
    </location>
</feature>
<evidence type="ECO:0000256" key="10">
    <source>
        <dbReference type="ARBA" id="ARBA00038221"/>
    </source>
</evidence>
<dbReference type="FunFam" id="2.60.40.10:FF:000088">
    <property type="entry name" value="Butyrophilin subfamily 1 member A1"/>
    <property type="match status" value="1"/>
</dbReference>
<reference evidence="15" key="1">
    <citation type="submission" date="2021-01" db="EMBL/GenBank/DDBJ databases">
        <authorList>
            <person name="Zahm M."/>
            <person name="Roques C."/>
            <person name="Cabau C."/>
            <person name="Klopp C."/>
            <person name="Donnadieu C."/>
            <person name="Jouanno E."/>
            <person name="Lampietro C."/>
            <person name="Louis A."/>
            <person name="Herpin A."/>
            <person name="Echchiki A."/>
            <person name="Berthelot C."/>
            <person name="Parey E."/>
            <person name="Roest-Crollius H."/>
            <person name="Braasch I."/>
            <person name="Postlethwait J."/>
            <person name="Bobe J."/>
            <person name="Montfort J."/>
            <person name="Bouchez O."/>
            <person name="Begum T."/>
            <person name="Mejri S."/>
            <person name="Adams A."/>
            <person name="Chen W.-J."/>
            <person name="Guiguen Y."/>
        </authorList>
    </citation>
    <scope>NUCLEOTIDE SEQUENCE</scope>
    <source>
        <tissue evidence="15">Blood</tissue>
    </source>
</reference>
<dbReference type="FunFam" id="2.60.40.10:FF:000142">
    <property type="entry name" value="V-set domain-containing T-cell activation inhibitor 1"/>
    <property type="match status" value="1"/>
</dbReference>
<keyword evidence="16" id="KW-1185">Reference proteome</keyword>
<dbReference type="GO" id="GO:0050863">
    <property type="term" value="P:regulation of T cell activation"/>
    <property type="evidence" value="ECO:0007669"/>
    <property type="project" value="UniProtKB-ARBA"/>
</dbReference>
<dbReference type="Gene3D" id="2.60.120.920">
    <property type="match status" value="1"/>
</dbReference>
<evidence type="ECO:0000256" key="5">
    <source>
        <dbReference type="ARBA" id="ARBA00022989"/>
    </source>
</evidence>
<dbReference type="GO" id="GO:0050852">
    <property type="term" value="P:T cell receptor signaling pathway"/>
    <property type="evidence" value="ECO:0007669"/>
    <property type="project" value="TreeGrafter"/>
</dbReference>
<evidence type="ECO:0000313" key="16">
    <source>
        <dbReference type="Proteomes" id="UP000829720"/>
    </source>
</evidence>
<feature type="transmembrane region" description="Helical" evidence="11">
    <location>
        <begin position="245"/>
        <end position="268"/>
    </location>
</feature>
<dbReference type="SUPFAM" id="SSF49899">
    <property type="entry name" value="Concanavalin A-like lectins/glucanases"/>
    <property type="match status" value="1"/>
</dbReference>
<dbReference type="InterPro" id="IPR007110">
    <property type="entry name" value="Ig-like_dom"/>
</dbReference>
<dbReference type="InterPro" id="IPR003879">
    <property type="entry name" value="Butyrophylin_SPRY"/>
</dbReference>
<evidence type="ECO:0000256" key="3">
    <source>
        <dbReference type="ARBA" id="ARBA00022692"/>
    </source>
</evidence>
<keyword evidence="6 11" id="KW-0472">Membrane</keyword>
<evidence type="ECO:0008006" key="17">
    <source>
        <dbReference type="Google" id="ProtNLM"/>
    </source>
</evidence>
<proteinExistence type="inferred from homology"/>
<keyword evidence="3 11" id="KW-0812">Transmembrane</keyword>
<dbReference type="InterPro" id="IPR043136">
    <property type="entry name" value="B30.2/SPRY_sf"/>
</dbReference>
<dbReference type="PROSITE" id="PS50188">
    <property type="entry name" value="B302_SPRY"/>
    <property type="match status" value="1"/>
</dbReference>
<evidence type="ECO:0000256" key="8">
    <source>
        <dbReference type="ARBA" id="ARBA00023180"/>
    </source>
</evidence>
<comment type="similarity">
    <text evidence="10">Belongs to the SKINT family.</text>
</comment>
<evidence type="ECO:0000256" key="6">
    <source>
        <dbReference type="ARBA" id="ARBA00023136"/>
    </source>
</evidence>
<comment type="caution">
    <text evidence="15">The sequence shown here is derived from an EMBL/GenBank/DDBJ whole genome shotgun (WGS) entry which is preliminary data.</text>
</comment>
<dbReference type="SMART" id="SM00449">
    <property type="entry name" value="SPRY"/>
    <property type="match status" value="1"/>
</dbReference>
<dbReference type="PANTHER" id="PTHR24100">
    <property type="entry name" value="BUTYROPHILIN"/>
    <property type="match status" value="1"/>
</dbReference>
<evidence type="ECO:0000256" key="7">
    <source>
        <dbReference type="ARBA" id="ARBA00023157"/>
    </source>
</evidence>
<dbReference type="Pfam" id="PF07686">
    <property type="entry name" value="V-set"/>
    <property type="match status" value="1"/>
</dbReference>
<dbReference type="SMART" id="SM00406">
    <property type="entry name" value="IGv"/>
    <property type="match status" value="1"/>
</dbReference>
<dbReference type="Proteomes" id="UP000829720">
    <property type="component" value="Unassembled WGS sequence"/>
</dbReference>
<feature type="domain" description="Ig-like" evidence="14">
    <location>
        <begin position="24"/>
        <end position="123"/>
    </location>
</feature>
<dbReference type="InterPro" id="IPR013106">
    <property type="entry name" value="Ig_V-set"/>
</dbReference>
<dbReference type="GO" id="GO:0001817">
    <property type="term" value="P:regulation of cytokine production"/>
    <property type="evidence" value="ECO:0007669"/>
    <property type="project" value="TreeGrafter"/>
</dbReference>
<gene>
    <name evidence="15" type="ORF">AGOR_G00187080</name>
</gene>
<evidence type="ECO:0000259" key="14">
    <source>
        <dbReference type="PROSITE" id="PS50835"/>
    </source>
</evidence>
<dbReference type="GO" id="GO:1903037">
    <property type="term" value="P:regulation of leukocyte cell-cell adhesion"/>
    <property type="evidence" value="ECO:0007669"/>
    <property type="project" value="UniProtKB-ARBA"/>
</dbReference>
<feature type="domain" description="Ig-like" evidence="14">
    <location>
        <begin position="128"/>
        <end position="233"/>
    </location>
</feature>
<dbReference type="InterPro" id="IPR013783">
    <property type="entry name" value="Ig-like_fold"/>
</dbReference>
<keyword evidence="8" id="KW-0325">Glycoprotein</keyword>
<dbReference type="GO" id="GO:0009897">
    <property type="term" value="C:external side of plasma membrane"/>
    <property type="evidence" value="ECO:0007669"/>
    <property type="project" value="TreeGrafter"/>
</dbReference>
<dbReference type="InterPro" id="IPR050504">
    <property type="entry name" value="IgSF_BTN/MOG"/>
</dbReference>
<evidence type="ECO:0000313" key="15">
    <source>
        <dbReference type="EMBL" id="KAI1888625.1"/>
    </source>
</evidence>
<evidence type="ECO:0000256" key="4">
    <source>
        <dbReference type="ARBA" id="ARBA00022729"/>
    </source>
</evidence>
<dbReference type="EMBL" id="JAERUA010000017">
    <property type="protein sequence ID" value="KAI1888625.1"/>
    <property type="molecule type" value="Genomic_DNA"/>
</dbReference>
<dbReference type="AlphaFoldDB" id="A0A8T3D1D1"/>
<evidence type="ECO:0000259" key="13">
    <source>
        <dbReference type="PROSITE" id="PS50188"/>
    </source>
</evidence>
<feature type="signal peptide" evidence="12">
    <location>
        <begin position="1"/>
        <end position="24"/>
    </location>
</feature>
<dbReference type="InterPro" id="IPR053896">
    <property type="entry name" value="BTN3A2-like_Ig-C"/>
</dbReference>
<evidence type="ECO:0000256" key="11">
    <source>
        <dbReference type="SAM" id="Phobius"/>
    </source>
</evidence>
<evidence type="ECO:0000256" key="9">
    <source>
        <dbReference type="ARBA" id="ARBA00023319"/>
    </source>
</evidence>
<dbReference type="Pfam" id="PF13765">
    <property type="entry name" value="PRY"/>
    <property type="match status" value="1"/>
</dbReference>
<keyword evidence="4 12" id="KW-0732">Signal</keyword>
<accession>A0A8T3D1D1</accession>
<dbReference type="InterPro" id="IPR001870">
    <property type="entry name" value="B30.2/SPRY"/>
</dbReference>
<dbReference type="InterPro" id="IPR036179">
    <property type="entry name" value="Ig-like_dom_sf"/>
</dbReference>
<dbReference type="GO" id="GO:0005102">
    <property type="term" value="F:signaling receptor binding"/>
    <property type="evidence" value="ECO:0007669"/>
    <property type="project" value="TreeGrafter"/>
</dbReference>
<dbReference type="PRINTS" id="PR01407">
    <property type="entry name" value="BUTYPHLNCDUF"/>
</dbReference>
<sequence length="489" mass="55707">MKGDGSECLCLILLLLHQTPVSRPERFQVLGPDSPVVAVAGKDVVLPCYLKPNISAEDMSVEWTRTHSTDDLVHLYREKKIRNENQNPSYRGRTALFPEELKRGNVSLRLSRVRGSDDGEYKCFIQCPTWYDDALVHVRVRAVGTEPVISMEGHRGGGIGLLCESKGWHPVPELTWLDSEGHSLSAEDTETRRDSERFFTVRRRVTVQESNTNRFTCRVLQQQLKQEKQTEIHIPAEMFHNAQSWRVACVMLLTLAIFVLIGCAVLTYRHVKLLREKESISKEKEVENKCRRGEYENACKFAVDVTLDPDTAHPKLILSEDGKQVRHGDTPQDLPDTPKRVESVPSVLGKEGFSSGRFYYEVQVGEKTAWALGVAKESINRKKYTPPRPSNGYWILWLKNGNKYWAGASPSIPLPLREKPRTVGVYVDYERGQVSFYNVEARSHIYSFIGYTFTEKLYPYMNPSTNENDRNSAPLIISPVRLTEFSISV</sequence>
<dbReference type="PANTHER" id="PTHR24100:SF130">
    <property type="entry name" value="BUTYROPHILIN-LIKE PROTEIN 9"/>
    <property type="match status" value="1"/>
</dbReference>
<keyword evidence="7" id="KW-1015">Disulfide bond</keyword>
<dbReference type="FunFam" id="2.60.120.920:FF:000004">
    <property type="entry name" value="Butyrophilin subfamily 1 member A1"/>
    <property type="match status" value="1"/>
</dbReference>
<dbReference type="OrthoDB" id="10055806at2759"/>
<keyword evidence="9" id="KW-0393">Immunoglobulin domain</keyword>
<dbReference type="Pfam" id="PF22705">
    <property type="entry name" value="C2-set_3"/>
    <property type="match status" value="1"/>
</dbReference>
<dbReference type="SUPFAM" id="SSF48726">
    <property type="entry name" value="Immunoglobulin"/>
    <property type="match status" value="2"/>
</dbReference>
<dbReference type="CDD" id="cd13733">
    <property type="entry name" value="SPRY_PRY_C-I_1"/>
    <property type="match status" value="1"/>
</dbReference>